<dbReference type="InterPro" id="IPR000873">
    <property type="entry name" value="AMP-dep_synth/lig_dom"/>
</dbReference>
<dbReference type="InterPro" id="IPR045851">
    <property type="entry name" value="AMP-bd_C_sf"/>
</dbReference>
<protein>
    <submittedName>
        <fullName evidence="5">(2,3-dihydroxybenzoyl)adenylate synthase</fullName>
    </submittedName>
</protein>
<dbReference type="InterPro" id="IPR042099">
    <property type="entry name" value="ANL_N_sf"/>
</dbReference>
<dbReference type="PANTHER" id="PTHR43201:SF5">
    <property type="entry name" value="MEDIUM-CHAIN ACYL-COA LIGASE ACSF2, MITOCHONDRIAL"/>
    <property type="match status" value="1"/>
</dbReference>
<dbReference type="InterPro" id="IPR025110">
    <property type="entry name" value="AMP-bd_C"/>
</dbReference>
<proteinExistence type="inferred from homology"/>
<dbReference type="PANTHER" id="PTHR43201">
    <property type="entry name" value="ACYL-COA SYNTHETASE"/>
    <property type="match status" value="1"/>
</dbReference>
<feature type="domain" description="AMP-binding enzyme C-terminal" evidence="4">
    <location>
        <begin position="461"/>
        <end position="537"/>
    </location>
</feature>
<evidence type="ECO:0000259" key="3">
    <source>
        <dbReference type="Pfam" id="PF00501"/>
    </source>
</evidence>
<accession>A0ABW0CYC9</accession>
<evidence type="ECO:0000259" key="4">
    <source>
        <dbReference type="Pfam" id="PF13193"/>
    </source>
</evidence>
<evidence type="ECO:0000313" key="6">
    <source>
        <dbReference type="Proteomes" id="UP001596263"/>
    </source>
</evidence>
<evidence type="ECO:0000256" key="2">
    <source>
        <dbReference type="ARBA" id="ARBA00022598"/>
    </source>
</evidence>
<comment type="caution">
    <text evidence="5">The sequence shown here is derived from an EMBL/GenBank/DDBJ whole genome shotgun (WGS) entry which is preliminary data.</text>
</comment>
<name>A0ABW0CYC9_STRCD</name>
<keyword evidence="6" id="KW-1185">Reference proteome</keyword>
<dbReference type="Pfam" id="PF00501">
    <property type="entry name" value="AMP-binding"/>
    <property type="match status" value="1"/>
</dbReference>
<dbReference type="Gene3D" id="3.30.300.30">
    <property type="match status" value="1"/>
</dbReference>
<dbReference type="Gene3D" id="3.40.50.12780">
    <property type="entry name" value="N-terminal domain of ligase-like"/>
    <property type="match status" value="1"/>
</dbReference>
<dbReference type="SUPFAM" id="SSF56801">
    <property type="entry name" value="Acetyl-CoA synthetase-like"/>
    <property type="match status" value="1"/>
</dbReference>
<evidence type="ECO:0000256" key="1">
    <source>
        <dbReference type="ARBA" id="ARBA00006432"/>
    </source>
</evidence>
<keyword evidence="2" id="KW-0436">Ligase</keyword>
<reference evidence="6" key="1">
    <citation type="journal article" date="2019" name="Int. J. Syst. Evol. Microbiol.">
        <title>The Global Catalogue of Microorganisms (GCM) 10K type strain sequencing project: providing services to taxonomists for standard genome sequencing and annotation.</title>
        <authorList>
            <consortium name="The Broad Institute Genomics Platform"/>
            <consortium name="The Broad Institute Genome Sequencing Center for Infectious Disease"/>
            <person name="Wu L."/>
            <person name="Ma J."/>
        </authorList>
    </citation>
    <scope>NUCLEOTIDE SEQUENCE [LARGE SCALE GENOMIC DNA]</scope>
    <source>
        <strain evidence="6">KCTC 42586</strain>
    </source>
</reference>
<dbReference type="InterPro" id="IPR020845">
    <property type="entry name" value="AMP-binding_CS"/>
</dbReference>
<dbReference type="RefSeq" id="WP_380864134.1">
    <property type="nucleotide sequence ID" value="NZ_JBHSKM010000044.1"/>
</dbReference>
<feature type="domain" description="AMP-dependent synthetase/ligase" evidence="3">
    <location>
        <begin position="28"/>
        <end position="410"/>
    </location>
</feature>
<dbReference type="PROSITE" id="PS00455">
    <property type="entry name" value="AMP_BINDING"/>
    <property type="match status" value="1"/>
</dbReference>
<dbReference type="EMBL" id="JBHSKM010000044">
    <property type="protein sequence ID" value="MFC5219872.1"/>
    <property type="molecule type" value="Genomic_DNA"/>
</dbReference>
<comment type="similarity">
    <text evidence="1">Belongs to the ATP-dependent AMP-binding enzyme family.</text>
</comment>
<dbReference type="Pfam" id="PF13193">
    <property type="entry name" value="AMP-binding_C"/>
    <property type="match status" value="1"/>
</dbReference>
<sequence>MTPFPPDFAAAYRDKGYWRDRPLIERYEEAFRDYGNRTALVDDTESLTYAELAHRSEKLARVLADEGIRPRDRVVMQLPNTIAFVSLYLALQHIGAIPIMALPSHRYREVEQFVRLSGAVALASPVTAKDADFRDIFARIADQQPSLNLHIMQGSEEQTEQGSDAGQRRSLRVEDLLEAEPVRSAEDLAALRAEIDPEDPAVFQLSGGTTGIPKLIPRSHNDYAFNSELAASVVDIQEGDVLLDVLPLAHNLPLACPGLQGFLFNGATVALSRSTRAENIFRRIESDGVTHMHVVPALLIKMINDEQAARFDLSSVRVIQSGGQRLQPETRIRAEKVFSRALVQENFGMAEGLLMFVRLDDPAEIRLETVGRPVCPDDEVRIVDEDGQDVPDGEVGELWTRGPYTLRGYYNAAEHNKTAFSPDGFYMSGDLMWKHPSGNYVVAGRKKDLINRGGEKISAEEVENLILTHPAVLNVACVPVEDAVLGERMCACVVLRPGATLDLSELVSHLTQFELARHKLPEYVQVYDSFPLSPVGKVSKKDLVEGLRSTLSRT</sequence>
<gene>
    <name evidence="5" type="ORF">ACFPQ9_39270</name>
</gene>
<evidence type="ECO:0000313" key="5">
    <source>
        <dbReference type="EMBL" id="MFC5219872.1"/>
    </source>
</evidence>
<dbReference type="Proteomes" id="UP001596263">
    <property type="component" value="Unassembled WGS sequence"/>
</dbReference>
<organism evidence="5 6">
    <name type="scientific">Streptomyces coerulescens</name>
    <dbReference type="NCBI Taxonomy" id="29304"/>
    <lineage>
        <taxon>Bacteria</taxon>
        <taxon>Bacillati</taxon>
        <taxon>Actinomycetota</taxon>
        <taxon>Actinomycetes</taxon>
        <taxon>Kitasatosporales</taxon>
        <taxon>Streptomycetaceae</taxon>
        <taxon>Streptomyces</taxon>
    </lineage>
</organism>